<dbReference type="PANTHER" id="PTHR46669:SF1">
    <property type="entry name" value="LEUCINE-RICH PPR MOTIF-CONTAINING PROTEIN, MITOCHONDRIAL"/>
    <property type="match status" value="1"/>
</dbReference>
<dbReference type="GO" id="GO:0005739">
    <property type="term" value="C:mitochondrion"/>
    <property type="evidence" value="ECO:0007669"/>
    <property type="project" value="TreeGrafter"/>
</dbReference>
<feature type="repeat" description="PPR" evidence="1">
    <location>
        <begin position="943"/>
        <end position="977"/>
    </location>
</feature>
<dbReference type="GO" id="GO:0070129">
    <property type="term" value="P:regulation of mitochondrial translation"/>
    <property type="evidence" value="ECO:0007669"/>
    <property type="project" value="TreeGrafter"/>
</dbReference>
<dbReference type="STRING" id="456900.A0A151IMQ0"/>
<dbReference type="AlphaFoldDB" id="A0A151IMQ0"/>
<dbReference type="EMBL" id="KQ977026">
    <property type="protein sequence ID" value="KYN06229.1"/>
    <property type="molecule type" value="Genomic_DNA"/>
</dbReference>
<dbReference type="PROSITE" id="PS51375">
    <property type="entry name" value="PPR"/>
    <property type="match status" value="1"/>
</dbReference>
<evidence type="ECO:0000313" key="3">
    <source>
        <dbReference type="Proteomes" id="UP000078542"/>
    </source>
</evidence>
<reference evidence="2 3" key="1">
    <citation type="submission" date="2016-03" db="EMBL/GenBank/DDBJ databases">
        <title>Cyphomyrmex costatus WGS genome.</title>
        <authorList>
            <person name="Nygaard S."/>
            <person name="Hu H."/>
            <person name="Boomsma J."/>
            <person name="Zhang G."/>
        </authorList>
    </citation>
    <scope>NUCLEOTIDE SEQUENCE [LARGE SCALE GENOMIC DNA]</scope>
    <source>
        <strain evidence="2">MS0001</strain>
        <tissue evidence="2">Whole body</tissue>
    </source>
</reference>
<protein>
    <submittedName>
        <fullName evidence="2">Leucine-rich PPR motif-containing protein, mitochondrial</fullName>
    </submittedName>
</protein>
<evidence type="ECO:0000313" key="2">
    <source>
        <dbReference type="EMBL" id="KYN06229.1"/>
    </source>
</evidence>
<keyword evidence="3" id="KW-1185">Reference proteome</keyword>
<dbReference type="InterPro" id="IPR002885">
    <property type="entry name" value="PPR_rpt"/>
</dbReference>
<dbReference type="Proteomes" id="UP000078542">
    <property type="component" value="Unassembled WGS sequence"/>
</dbReference>
<proteinExistence type="predicted"/>
<dbReference type="OrthoDB" id="767661at2759"/>
<dbReference type="Gene3D" id="1.25.40.10">
    <property type="entry name" value="Tetratricopeptide repeat domain"/>
    <property type="match status" value="1"/>
</dbReference>
<dbReference type="KEGG" id="ccoa:108783169"/>
<dbReference type="PANTHER" id="PTHR46669">
    <property type="entry name" value="LEUCINE-RICH PPR MOTIF-CONTAINING PROTEIN, MITOCHONDRIAL"/>
    <property type="match status" value="1"/>
</dbReference>
<dbReference type="InterPro" id="IPR033490">
    <property type="entry name" value="LRP130"/>
</dbReference>
<sequence length="1006" mass="115945">MIEIDKVLYLRRYLIFLGRSQLHLSRCGITNRSSQCGGYVLEYMHPRNLRPEIYIAACNRTYSTTVPQSSQSDIVDHKLMSFCDDIKKGRVSADGLKEVINLCNKNNYQLPQDVGILLLKCCGNLLCDLEATERDNLAGQVWRLAKKNDGTISLEYYNTLLGVNEDNSLSVNPKKFLENMSVEPDENTYRLLLNIATKTNNSEHLWDILSVTKDKNVTIYEEAVNALVRIYMTKNDIVKVEQMITLMREVKLPTTKAYGELACGYARVGDIPNLIKILNEEPQDNVNLLRIIKILSISNNSRHIPVVLNFLMTSVPMLQTEIFKMITELIRANQVADAQTIINCIAMNDAVTKEITQSFVNSFMNELIILNAPIDNIIKYANDFVESGCNQALLDVAEIGLKLGREKLCFAIFDVMRQKKIEIRPHYYWPLLITAYNNKGEAEIYSLVKSMVNTDVKIDSDTLLHYIYPYVNTTDPVITLQKLLLSGVEGDIIFTPLLSFLLQQNRLQDLVLLCTSSIRYKVYYKELMKPLVHAYFDTKDFKTCVLLLTTFPQGHDFVGTLLKSLIKIEYPIYIEDLQLLLDELKIYEIKISQFDANILKNRLKKNKNFNLTPKVITLIDNLVDSSMKDLSIMSHLKYMNTKELTYYLVELKNSTDSVYKDRIKFILQKMLISYCFENNIKKVEEIKQEYDACQYEWTPNMKSILFELYVKNDKLNEAEALLPELQIMPNKFQIDRMKIVMYATALVKANKLTKAFDIINTLNIIDFKVDAQKYCCILLQTLAQSQYHDRTKDMLNLLLEKNYCQVTMELLKPLVAMSLKRNILEAVDVLSKCAQKFHKMPLILEVLILLLEQKYSSKLHDADNWINHVYDIINTIYSEQTANTILAIALATLNKTEKLQILLQNNTLSMNCLMYYLNNVESNSIIDGLQNILEVTDAIHVNQNMMCEALLSAYNKMGDCNRALELWNIMCTKNIKPSKQFEKNFIPFLLSNKMSLPPELDRIKIK</sequence>
<organism evidence="2 3">
    <name type="scientific">Cyphomyrmex costatus</name>
    <dbReference type="NCBI Taxonomy" id="456900"/>
    <lineage>
        <taxon>Eukaryota</taxon>
        <taxon>Metazoa</taxon>
        <taxon>Ecdysozoa</taxon>
        <taxon>Arthropoda</taxon>
        <taxon>Hexapoda</taxon>
        <taxon>Insecta</taxon>
        <taxon>Pterygota</taxon>
        <taxon>Neoptera</taxon>
        <taxon>Endopterygota</taxon>
        <taxon>Hymenoptera</taxon>
        <taxon>Apocrita</taxon>
        <taxon>Aculeata</taxon>
        <taxon>Formicoidea</taxon>
        <taxon>Formicidae</taxon>
        <taxon>Myrmicinae</taxon>
        <taxon>Cyphomyrmex</taxon>
    </lineage>
</organism>
<dbReference type="GO" id="GO:0003730">
    <property type="term" value="F:mRNA 3'-UTR binding"/>
    <property type="evidence" value="ECO:0007669"/>
    <property type="project" value="TreeGrafter"/>
</dbReference>
<evidence type="ECO:0000256" key="1">
    <source>
        <dbReference type="PROSITE-ProRule" id="PRU00708"/>
    </source>
</evidence>
<dbReference type="GO" id="GO:0005634">
    <property type="term" value="C:nucleus"/>
    <property type="evidence" value="ECO:0007669"/>
    <property type="project" value="TreeGrafter"/>
</dbReference>
<dbReference type="InterPro" id="IPR011990">
    <property type="entry name" value="TPR-like_helical_dom_sf"/>
</dbReference>
<gene>
    <name evidence="2" type="ORF">ALC62_02821</name>
</gene>
<accession>A0A151IMQ0</accession>
<name>A0A151IMQ0_9HYME</name>